<dbReference type="PANTHER" id="PTHR43000">
    <property type="entry name" value="DTDP-D-GLUCOSE 4,6-DEHYDRATASE-RELATED"/>
    <property type="match status" value="1"/>
</dbReference>
<dbReference type="Gene3D" id="3.40.50.720">
    <property type="entry name" value="NAD(P)-binding Rossmann-like Domain"/>
    <property type="match status" value="1"/>
</dbReference>
<dbReference type="Gene3D" id="3.90.25.10">
    <property type="entry name" value="UDP-galactose 4-epimerase, domain 1"/>
    <property type="match status" value="1"/>
</dbReference>
<feature type="domain" description="NAD(P)-binding" evidence="1">
    <location>
        <begin position="9"/>
        <end position="277"/>
    </location>
</feature>
<accession>A0A1L7N9G8</accession>
<dbReference type="InterPro" id="IPR016040">
    <property type="entry name" value="NAD(P)-bd_dom"/>
</dbReference>
<evidence type="ECO:0000313" key="3">
    <source>
        <dbReference type="Proteomes" id="UP000218731"/>
    </source>
</evidence>
<evidence type="ECO:0000313" key="2">
    <source>
        <dbReference type="EMBL" id="BAW22082.1"/>
    </source>
</evidence>
<reference evidence="2 3" key="1">
    <citation type="submission" date="2015-11" db="EMBL/GenBank/DDBJ databases">
        <title>Complete genome sequencing of a biphenyl-degrading bacterium, Pseudomonas putida KF715 (=NBRC110667).</title>
        <authorList>
            <person name="Suenaga H."/>
            <person name="Fujihara N."/>
            <person name="Watanabe T."/>
            <person name="Hirose J."/>
            <person name="Kimura N."/>
            <person name="Yamazoe A."/>
            <person name="Hosoyama A."/>
            <person name="Shimodaira J."/>
            <person name="Furukawa K."/>
        </authorList>
    </citation>
    <scope>NUCLEOTIDE SEQUENCE [LARGE SCALE GENOMIC DNA]</scope>
    <source>
        <strain evidence="2 3">KF715</strain>
    </source>
</reference>
<name>A0A1L7N9G8_PSEPU</name>
<sequence>MQMASKRALITGIHGFTGRYMAAELRASGYEVFGTGSQPLQAPDYRQADLTDGPGLRALLAELQPDVVVHLAAIAFVGHGAADAFYQVNLIGTRNLLEAIAACGKTPECVLIASSANVYGNVSEGMLGEQTPPAPANDYAVSKLAMEYMARLWCDRLPIVITRPFNYTGVGQAENFLLPKIVSHFRRKADTIELGNLDVWRDFSDVRAVVRAYRGLIEARPLGQVVNVSSGSTHSLREVIGKCSAITGHSIEVQVNPAFVRANEVKTLCGDNSLLKGLVPGWQTPSLDDTLGWMLAGK</sequence>
<dbReference type="Proteomes" id="UP000218731">
    <property type="component" value="Chromosome 1"/>
</dbReference>
<dbReference type="InterPro" id="IPR036291">
    <property type="entry name" value="NAD(P)-bd_dom_sf"/>
</dbReference>
<proteinExistence type="predicted"/>
<gene>
    <name evidence="2" type="ORF">KF715C_ch15090</name>
</gene>
<dbReference type="AlphaFoldDB" id="A0A1L7N9G8"/>
<evidence type="ECO:0000259" key="1">
    <source>
        <dbReference type="Pfam" id="PF16363"/>
    </source>
</evidence>
<dbReference type="SUPFAM" id="SSF51735">
    <property type="entry name" value="NAD(P)-binding Rossmann-fold domains"/>
    <property type="match status" value="1"/>
</dbReference>
<protein>
    <submittedName>
        <fullName evidence="2">GDP-6-deoxy-D-lyxo-4-hexulose reductase</fullName>
    </submittedName>
</protein>
<dbReference type="Pfam" id="PF16363">
    <property type="entry name" value="GDP_Man_Dehyd"/>
    <property type="match status" value="1"/>
</dbReference>
<dbReference type="RefSeq" id="WP_095117091.1">
    <property type="nucleotide sequence ID" value="NZ_AP015029.1"/>
</dbReference>
<dbReference type="EMBL" id="AP015029">
    <property type="protein sequence ID" value="BAW22082.1"/>
    <property type="molecule type" value="Genomic_DNA"/>
</dbReference>
<organism evidence="2 3">
    <name type="scientific">Pseudomonas putida</name>
    <name type="common">Arthrobacter siderocapsulatus</name>
    <dbReference type="NCBI Taxonomy" id="303"/>
    <lineage>
        <taxon>Bacteria</taxon>
        <taxon>Pseudomonadati</taxon>
        <taxon>Pseudomonadota</taxon>
        <taxon>Gammaproteobacteria</taxon>
        <taxon>Pseudomonadales</taxon>
        <taxon>Pseudomonadaceae</taxon>
        <taxon>Pseudomonas</taxon>
    </lineage>
</organism>